<dbReference type="InterPro" id="IPR022446">
    <property type="entry name" value="MeTrfrase_put"/>
</dbReference>
<protein>
    <recommendedName>
        <fullName evidence="1">peptide chain release factor N(5)-glutamine methyltransferase</fullName>
        <ecNumber evidence="1">2.1.1.297</ecNumber>
    </recommendedName>
</protein>
<keyword evidence="2 7" id="KW-0489">Methyltransferase</keyword>
<dbReference type="InterPro" id="IPR029063">
    <property type="entry name" value="SAM-dependent_MTases_sf"/>
</dbReference>
<evidence type="ECO:0000259" key="6">
    <source>
        <dbReference type="Pfam" id="PF05175"/>
    </source>
</evidence>
<evidence type="ECO:0000256" key="2">
    <source>
        <dbReference type="ARBA" id="ARBA00022603"/>
    </source>
</evidence>
<dbReference type="AlphaFoldDB" id="A0A7Y9YG69"/>
<keyword evidence="4" id="KW-0949">S-adenosyl-L-methionine</keyword>
<keyword evidence="8" id="KW-1185">Reference proteome</keyword>
<gene>
    <name evidence="7" type="ORF">BKA05_003171</name>
</gene>
<organism evidence="7 8">
    <name type="scientific">Nocardioides marinus</name>
    <dbReference type="NCBI Taxonomy" id="374514"/>
    <lineage>
        <taxon>Bacteria</taxon>
        <taxon>Bacillati</taxon>
        <taxon>Actinomycetota</taxon>
        <taxon>Actinomycetes</taxon>
        <taxon>Propionibacteriales</taxon>
        <taxon>Nocardioidaceae</taxon>
        <taxon>Nocardioides</taxon>
    </lineage>
</organism>
<proteinExistence type="predicted"/>
<dbReference type="Pfam" id="PF05175">
    <property type="entry name" value="MTS"/>
    <property type="match status" value="1"/>
</dbReference>
<dbReference type="InterPro" id="IPR050320">
    <property type="entry name" value="N5-glutamine_MTase"/>
</dbReference>
<dbReference type="Gene3D" id="3.40.50.150">
    <property type="entry name" value="Vaccinia Virus protein VP39"/>
    <property type="match status" value="1"/>
</dbReference>
<comment type="caution">
    <text evidence="7">The sequence shown here is derived from an EMBL/GenBank/DDBJ whole genome shotgun (WGS) entry which is preliminary data.</text>
</comment>
<evidence type="ECO:0000256" key="5">
    <source>
        <dbReference type="ARBA" id="ARBA00048391"/>
    </source>
</evidence>
<dbReference type="PANTHER" id="PTHR18895">
    <property type="entry name" value="HEMK METHYLTRANSFERASE"/>
    <property type="match status" value="1"/>
</dbReference>
<accession>A0A7Y9YG69</accession>
<evidence type="ECO:0000313" key="8">
    <source>
        <dbReference type="Proteomes" id="UP000537326"/>
    </source>
</evidence>
<dbReference type="NCBIfam" id="TIGR03704">
    <property type="entry name" value="PrmC_rel_meth"/>
    <property type="match status" value="1"/>
</dbReference>
<name>A0A7Y9YG69_9ACTN</name>
<dbReference type="InterPro" id="IPR004556">
    <property type="entry name" value="HemK-like"/>
</dbReference>
<reference evidence="7 8" key="1">
    <citation type="submission" date="2020-07" db="EMBL/GenBank/DDBJ databases">
        <title>Sequencing the genomes of 1000 actinobacteria strains.</title>
        <authorList>
            <person name="Klenk H.-P."/>
        </authorList>
    </citation>
    <scope>NUCLEOTIDE SEQUENCE [LARGE SCALE GENOMIC DNA]</scope>
    <source>
        <strain evidence="7 8">DSM 18248</strain>
    </source>
</reference>
<dbReference type="SUPFAM" id="SSF53335">
    <property type="entry name" value="S-adenosyl-L-methionine-dependent methyltransferases"/>
    <property type="match status" value="1"/>
</dbReference>
<dbReference type="PANTHER" id="PTHR18895:SF74">
    <property type="entry name" value="MTRF1L RELEASE FACTOR GLUTAMINE METHYLTRANSFERASE"/>
    <property type="match status" value="1"/>
</dbReference>
<evidence type="ECO:0000256" key="1">
    <source>
        <dbReference type="ARBA" id="ARBA00012771"/>
    </source>
</evidence>
<dbReference type="CDD" id="cd02440">
    <property type="entry name" value="AdoMet_MTases"/>
    <property type="match status" value="1"/>
</dbReference>
<dbReference type="InterPro" id="IPR007848">
    <property type="entry name" value="Small_mtfrase_dom"/>
</dbReference>
<dbReference type="Proteomes" id="UP000537326">
    <property type="component" value="Unassembled WGS sequence"/>
</dbReference>
<evidence type="ECO:0000256" key="4">
    <source>
        <dbReference type="ARBA" id="ARBA00022691"/>
    </source>
</evidence>
<evidence type="ECO:0000313" key="7">
    <source>
        <dbReference type="EMBL" id="NYI11656.1"/>
    </source>
</evidence>
<keyword evidence="3 7" id="KW-0808">Transferase</keyword>
<sequence>MAPADPIDPEGLVARLRAAGCVYAEEEAALLSDAATGEDLESLVVRRVAGEPLEVLLGWVGFEGVRVRTAPGVFVPRARSGLLVRLALAALQSRCDPVVVDLGCGTGALGAVVAHRRPDAEVHAADLDPAAVDCARRNLPADRVHRGDLYDALPAGLRGRVDVLLANAPYVPTDHVALMPAEARLHEPRAALDGGPDGLAVQRRVAAGAAQWLAPTGVLLLETGRAQSPSTLALLRDAGLDAALHTDDALDATAAVGRRPRGVDAGY</sequence>
<dbReference type="NCBIfam" id="TIGR00536">
    <property type="entry name" value="hemK_fam"/>
    <property type="match status" value="1"/>
</dbReference>
<evidence type="ECO:0000256" key="3">
    <source>
        <dbReference type="ARBA" id="ARBA00022679"/>
    </source>
</evidence>
<feature type="domain" description="Methyltransferase small" evidence="6">
    <location>
        <begin position="65"/>
        <end position="193"/>
    </location>
</feature>
<comment type="catalytic activity">
    <reaction evidence="5">
        <text>L-glutaminyl-[peptide chain release factor] + S-adenosyl-L-methionine = N(5)-methyl-L-glutaminyl-[peptide chain release factor] + S-adenosyl-L-homocysteine + H(+)</text>
        <dbReference type="Rhea" id="RHEA:42896"/>
        <dbReference type="Rhea" id="RHEA-COMP:10271"/>
        <dbReference type="Rhea" id="RHEA-COMP:10272"/>
        <dbReference type="ChEBI" id="CHEBI:15378"/>
        <dbReference type="ChEBI" id="CHEBI:30011"/>
        <dbReference type="ChEBI" id="CHEBI:57856"/>
        <dbReference type="ChEBI" id="CHEBI:59789"/>
        <dbReference type="ChEBI" id="CHEBI:61891"/>
        <dbReference type="EC" id="2.1.1.297"/>
    </reaction>
</comment>
<dbReference type="EMBL" id="JACBZI010000001">
    <property type="protein sequence ID" value="NYI11656.1"/>
    <property type="molecule type" value="Genomic_DNA"/>
</dbReference>
<dbReference type="EC" id="2.1.1.297" evidence="1"/>
<dbReference type="GO" id="GO:0102559">
    <property type="term" value="F:peptide chain release factor N(5)-glutamine methyltransferase activity"/>
    <property type="evidence" value="ECO:0007669"/>
    <property type="project" value="UniProtKB-EC"/>
</dbReference>
<dbReference type="GO" id="GO:0032259">
    <property type="term" value="P:methylation"/>
    <property type="evidence" value="ECO:0007669"/>
    <property type="project" value="UniProtKB-KW"/>
</dbReference>
<dbReference type="RefSeq" id="WP_343045708.1">
    <property type="nucleotide sequence ID" value="NZ_BAAAPP010000017.1"/>
</dbReference>